<dbReference type="Proteomes" id="UP000817658">
    <property type="component" value="Chromosome 1"/>
</dbReference>
<reference evidence="2" key="1">
    <citation type="journal article" date="2002" name="Nature">
        <title>The genome sequence and structure of rice chromosome 1.</title>
        <authorList>
            <person name="Sasaki T."/>
            <person name="Matsumoto T."/>
            <person name="Yamamoto K."/>
            <person name="Sakata K."/>
            <person name="Baba T."/>
            <person name="Katayose Y."/>
            <person name="Wu J."/>
            <person name="Niimura Y."/>
            <person name="Cheng Z."/>
            <person name="Nagamura Y."/>
            <person name="Antonio B.A."/>
            <person name="Kanamori H."/>
            <person name="Hosokawa S."/>
            <person name="Masukawa M."/>
            <person name="Arikawa K."/>
            <person name="Chiden Y."/>
            <person name="Hayashi M."/>
            <person name="Okamoto M."/>
            <person name="Ando T."/>
            <person name="Aoki H."/>
            <person name="Arita K."/>
            <person name="Hamada M."/>
            <person name="Harada C."/>
            <person name="Hijishita S."/>
            <person name="Honda M."/>
            <person name="Ichikawa Y."/>
            <person name="Idonuma A."/>
            <person name="Iijima M."/>
            <person name="Ikeda M."/>
            <person name="Ikeno M."/>
            <person name="Itoh S."/>
            <person name="Itoh T."/>
            <person name="Itoh Y."/>
            <person name="Itoh Y."/>
            <person name="Iwabuchi A."/>
            <person name="Kamiya K."/>
            <person name="Karasawa W."/>
            <person name="Katagiri S."/>
            <person name="Kikuta A."/>
            <person name="Kobayashi N."/>
            <person name="Kono I."/>
            <person name="Machita K."/>
            <person name="Maehara T."/>
            <person name="Mizuno H."/>
            <person name="Mizubayashi T."/>
            <person name="Mukai Y."/>
            <person name="Nagasaki H."/>
            <person name="Nakashima M."/>
            <person name="Nakama Y."/>
            <person name="Nakamichi Y."/>
            <person name="Nakamura M."/>
            <person name="Namiki N."/>
            <person name="Negishi M."/>
            <person name="Ohta I."/>
            <person name="Ono N."/>
            <person name="Saji S."/>
            <person name="Sakai K."/>
            <person name="Shibata M."/>
            <person name="Shimokawa T."/>
            <person name="Shomura A."/>
            <person name="Song J."/>
            <person name="Takazaki Y."/>
            <person name="Terasawa K."/>
            <person name="Tsuji K."/>
            <person name="Waki K."/>
            <person name="Yamagata H."/>
            <person name="Yamane H."/>
            <person name="Yoshiki S."/>
            <person name="Yoshihara R."/>
            <person name="Yukawa K."/>
            <person name="Zhong H."/>
            <person name="Iwama H."/>
            <person name="Endo T."/>
            <person name="Ito H."/>
            <person name="Hahn J.H."/>
            <person name="Kim H.I."/>
            <person name="Eun M.Y."/>
            <person name="Yano M."/>
            <person name="Jiang J."/>
            <person name="Gojobori T."/>
        </authorList>
    </citation>
    <scope>NUCLEOTIDE SEQUENCE [LARGE SCALE GENOMIC DNA]</scope>
</reference>
<evidence type="ECO:0000256" key="1">
    <source>
        <dbReference type="SAM" id="MobiDB-lite"/>
    </source>
</evidence>
<dbReference type="EMBL" id="AP003722">
    <property type="protein sequence ID" value="BAB92778.1"/>
    <property type="molecule type" value="Genomic_DNA"/>
</dbReference>
<name>Q8LQ86_ORYSJ</name>
<gene>
    <name evidence="2" type="primary">B1011A07.40</name>
</gene>
<dbReference type="AlphaFoldDB" id="Q8LQ86"/>
<accession>Q8LQ86</accession>
<protein>
    <submittedName>
        <fullName evidence="2">Uncharacterized protein</fullName>
    </submittedName>
</protein>
<organism evidence="2">
    <name type="scientific">Oryza sativa subsp. japonica</name>
    <name type="common">Rice</name>
    <dbReference type="NCBI Taxonomy" id="39947"/>
    <lineage>
        <taxon>Eukaryota</taxon>
        <taxon>Viridiplantae</taxon>
        <taxon>Streptophyta</taxon>
        <taxon>Embryophyta</taxon>
        <taxon>Tracheophyta</taxon>
        <taxon>Spermatophyta</taxon>
        <taxon>Magnoliopsida</taxon>
        <taxon>Liliopsida</taxon>
        <taxon>Poales</taxon>
        <taxon>Poaceae</taxon>
        <taxon>BOP clade</taxon>
        <taxon>Oryzoideae</taxon>
        <taxon>Oryzeae</taxon>
        <taxon>Oryzinae</taxon>
        <taxon>Oryza</taxon>
        <taxon>Oryza sativa</taxon>
    </lineage>
</organism>
<feature type="region of interest" description="Disordered" evidence="1">
    <location>
        <begin position="18"/>
        <end position="39"/>
    </location>
</feature>
<evidence type="ECO:0000313" key="2">
    <source>
        <dbReference type="EMBL" id="BAB92778.1"/>
    </source>
</evidence>
<proteinExistence type="predicted"/>
<sequence length="85" mass="9181">MRATREEAVRWGGAWRQREGMGRGDDMAAWPTKLPGTARPKLGRAWAEASRADTAQPTRWAVPSQSTGVIHGPILLGSCRAGLKA</sequence>